<dbReference type="EMBL" id="BAAAQK010000005">
    <property type="protein sequence ID" value="GAA1845269.1"/>
    <property type="molecule type" value="Genomic_DNA"/>
</dbReference>
<dbReference type="Pfam" id="PF01144">
    <property type="entry name" value="CoA_trans"/>
    <property type="match status" value="1"/>
</dbReference>
<organism evidence="2 3">
    <name type="scientific">Pseudonocardia ailaonensis</name>
    <dbReference type="NCBI Taxonomy" id="367279"/>
    <lineage>
        <taxon>Bacteria</taxon>
        <taxon>Bacillati</taxon>
        <taxon>Actinomycetota</taxon>
        <taxon>Actinomycetes</taxon>
        <taxon>Pseudonocardiales</taxon>
        <taxon>Pseudonocardiaceae</taxon>
        <taxon>Pseudonocardia</taxon>
    </lineage>
</organism>
<gene>
    <name evidence="2" type="ORF">GCM10009836_26010</name>
</gene>
<dbReference type="InterPro" id="IPR004165">
    <property type="entry name" value="CoA_trans_fam_I"/>
</dbReference>
<evidence type="ECO:0000313" key="3">
    <source>
        <dbReference type="Proteomes" id="UP001500449"/>
    </source>
</evidence>
<reference evidence="2 3" key="1">
    <citation type="journal article" date="2019" name="Int. J. Syst. Evol. Microbiol.">
        <title>The Global Catalogue of Microorganisms (GCM) 10K type strain sequencing project: providing services to taxonomists for standard genome sequencing and annotation.</title>
        <authorList>
            <consortium name="The Broad Institute Genomics Platform"/>
            <consortium name="The Broad Institute Genome Sequencing Center for Infectious Disease"/>
            <person name="Wu L."/>
            <person name="Ma J."/>
        </authorList>
    </citation>
    <scope>NUCLEOTIDE SEQUENCE [LARGE SCALE GENOMIC DNA]</scope>
    <source>
        <strain evidence="2 3">JCM 16009</strain>
    </source>
</reference>
<comment type="similarity">
    <text evidence="1">Belongs to the 3-oxoacid CoA-transferase subunit B family.</text>
</comment>
<protein>
    <submittedName>
        <fullName evidence="2">CoA-transferase subunit beta</fullName>
    </submittedName>
</protein>
<keyword evidence="3" id="KW-1185">Reference proteome</keyword>
<dbReference type="SMART" id="SM00882">
    <property type="entry name" value="CoA_trans"/>
    <property type="match status" value="1"/>
</dbReference>
<accession>A0ABN2MZR3</accession>
<dbReference type="Proteomes" id="UP001500449">
    <property type="component" value="Unassembled WGS sequence"/>
</dbReference>
<dbReference type="InterPro" id="IPR037171">
    <property type="entry name" value="NagB/RpiA_transferase-like"/>
</dbReference>
<dbReference type="Gene3D" id="3.40.1080.10">
    <property type="entry name" value="Glutaconate Coenzyme A-transferase"/>
    <property type="match status" value="1"/>
</dbReference>
<dbReference type="PANTHER" id="PTHR43293:SF3">
    <property type="entry name" value="CHOLESTEROL RING-CLEAVING HYDROLASE IPDB SUBUNIT"/>
    <property type="match status" value="1"/>
</dbReference>
<evidence type="ECO:0000313" key="2">
    <source>
        <dbReference type="EMBL" id="GAA1845269.1"/>
    </source>
</evidence>
<dbReference type="PANTHER" id="PTHR43293">
    <property type="entry name" value="ACETATE COA-TRANSFERASE YDIF"/>
    <property type="match status" value="1"/>
</dbReference>
<name>A0ABN2MZR3_9PSEU</name>
<evidence type="ECO:0000256" key="1">
    <source>
        <dbReference type="ARBA" id="ARBA00007047"/>
    </source>
</evidence>
<dbReference type="RefSeq" id="WP_344415898.1">
    <property type="nucleotide sequence ID" value="NZ_BAAAQK010000005.1"/>
</dbReference>
<proteinExistence type="inferred from homology"/>
<dbReference type="SUPFAM" id="SSF100950">
    <property type="entry name" value="NagB/RpiA/CoA transferase-like"/>
    <property type="match status" value="1"/>
</dbReference>
<comment type="caution">
    <text evidence="2">The sequence shown here is derived from an EMBL/GenBank/DDBJ whole genome shotgun (WGS) entry which is preliminary data.</text>
</comment>
<sequence>MSEVSLHERLAVLVARTLRADDVGFTGLTTGGPTAMFGTYIPVAAMQLARLTHAPDLTLFMAGWCHNPSLRDLGALPRSEFPLSWYDVPSEARKDTWPGIHSMYRSDVTVGFCSAAQIDRVGSVNTVRIDRPDGSHVRLVGPVMVTEHMAFYGREIVMMPRHDRRTFVERVDYVSAVGHPGGKAGRAEMQVPGSGPALVVTPLGVLDFDDVTGVMRLRYVHPGVSVERVREETGFDLDCAAALPTPDPTADELAVLREQVDPQGFLRAGVPA</sequence>